<protein>
    <submittedName>
        <fullName evidence="1">Uncharacterized protein</fullName>
    </submittedName>
</protein>
<dbReference type="EMBL" id="JAOYFB010000001">
    <property type="protein sequence ID" value="KAK4004624.1"/>
    <property type="molecule type" value="Genomic_DNA"/>
</dbReference>
<reference evidence="1 2" key="1">
    <citation type="journal article" date="2023" name="Nucleic Acids Res.">
        <title>The hologenome of Daphnia magna reveals possible DNA methylation and microbiome-mediated evolution of the host genome.</title>
        <authorList>
            <person name="Chaturvedi A."/>
            <person name="Li X."/>
            <person name="Dhandapani V."/>
            <person name="Marshall H."/>
            <person name="Kissane S."/>
            <person name="Cuenca-Cambronero M."/>
            <person name="Asole G."/>
            <person name="Calvet F."/>
            <person name="Ruiz-Romero M."/>
            <person name="Marangio P."/>
            <person name="Guigo R."/>
            <person name="Rago D."/>
            <person name="Mirbahai L."/>
            <person name="Eastwood N."/>
            <person name="Colbourne J.K."/>
            <person name="Zhou J."/>
            <person name="Mallon E."/>
            <person name="Orsini L."/>
        </authorList>
    </citation>
    <scope>NUCLEOTIDE SEQUENCE [LARGE SCALE GENOMIC DNA]</scope>
    <source>
        <strain evidence="1">LRV0_1</strain>
    </source>
</reference>
<dbReference type="Proteomes" id="UP001234178">
    <property type="component" value="Unassembled WGS sequence"/>
</dbReference>
<name>A0ABQ9YVE1_9CRUS</name>
<evidence type="ECO:0000313" key="1">
    <source>
        <dbReference type="EMBL" id="KAK4004624.1"/>
    </source>
</evidence>
<comment type="caution">
    <text evidence="1">The sequence shown here is derived from an EMBL/GenBank/DDBJ whole genome shotgun (WGS) entry which is preliminary data.</text>
</comment>
<sequence>MNFFAESLRTDDVVLVILFIRSDLVYVGTLETACISSSIGTPLAAIWSLKQCFIVLSKIGFRCEMAVGLILAKN</sequence>
<proteinExistence type="predicted"/>
<gene>
    <name evidence="1" type="ORF">OUZ56_006353</name>
</gene>
<accession>A0ABQ9YVE1</accession>
<evidence type="ECO:0000313" key="2">
    <source>
        <dbReference type="Proteomes" id="UP001234178"/>
    </source>
</evidence>
<organism evidence="1 2">
    <name type="scientific">Daphnia magna</name>
    <dbReference type="NCBI Taxonomy" id="35525"/>
    <lineage>
        <taxon>Eukaryota</taxon>
        <taxon>Metazoa</taxon>
        <taxon>Ecdysozoa</taxon>
        <taxon>Arthropoda</taxon>
        <taxon>Crustacea</taxon>
        <taxon>Branchiopoda</taxon>
        <taxon>Diplostraca</taxon>
        <taxon>Cladocera</taxon>
        <taxon>Anomopoda</taxon>
        <taxon>Daphniidae</taxon>
        <taxon>Daphnia</taxon>
    </lineage>
</organism>
<keyword evidence="2" id="KW-1185">Reference proteome</keyword>